<keyword evidence="2 5" id="KW-0812">Transmembrane</keyword>
<evidence type="ECO:0000256" key="4">
    <source>
        <dbReference type="ARBA" id="ARBA00023136"/>
    </source>
</evidence>
<dbReference type="PANTHER" id="PTHR43483:SF3">
    <property type="entry name" value="MEMBRANE TRANSPORTER PROTEIN HI_0806-RELATED"/>
    <property type="match status" value="1"/>
</dbReference>
<feature type="transmembrane region" description="Helical" evidence="5">
    <location>
        <begin position="252"/>
        <end position="273"/>
    </location>
</feature>
<reference evidence="6 7" key="1">
    <citation type="submission" date="2017-05" db="EMBL/GenBank/DDBJ databases">
        <title>Vagococcus spp. assemblies.</title>
        <authorList>
            <person name="Gulvik C.A."/>
        </authorList>
    </citation>
    <scope>NUCLEOTIDE SEQUENCE [LARGE SCALE GENOMIC DNA]</scope>
    <source>
        <strain evidence="6 7">NCFB 2777</strain>
    </source>
</reference>
<comment type="caution">
    <text evidence="6">The sequence shown here is derived from an EMBL/GenBank/DDBJ whole genome shotgun (WGS) entry which is preliminary data.</text>
</comment>
<feature type="transmembrane region" description="Helical" evidence="5">
    <location>
        <begin position="213"/>
        <end position="231"/>
    </location>
</feature>
<protein>
    <recommendedName>
        <fullName evidence="5">Probable membrane transporter protein</fullName>
    </recommendedName>
</protein>
<evidence type="ECO:0000256" key="1">
    <source>
        <dbReference type="ARBA" id="ARBA00004141"/>
    </source>
</evidence>
<dbReference type="Proteomes" id="UP000287239">
    <property type="component" value="Unassembled WGS sequence"/>
</dbReference>
<proteinExistence type="inferred from homology"/>
<feature type="transmembrane region" description="Helical" evidence="5">
    <location>
        <begin position="82"/>
        <end position="100"/>
    </location>
</feature>
<dbReference type="OrthoDB" id="457670at2"/>
<keyword evidence="7" id="KW-1185">Reference proteome</keyword>
<dbReference type="EMBL" id="NGJU01000017">
    <property type="protein sequence ID" value="RST93995.1"/>
    <property type="molecule type" value="Genomic_DNA"/>
</dbReference>
<evidence type="ECO:0000256" key="5">
    <source>
        <dbReference type="RuleBase" id="RU363041"/>
    </source>
</evidence>
<feature type="transmembrane region" description="Helical" evidence="5">
    <location>
        <begin position="6"/>
        <end position="38"/>
    </location>
</feature>
<evidence type="ECO:0000256" key="3">
    <source>
        <dbReference type="ARBA" id="ARBA00022989"/>
    </source>
</evidence>
<comment type="similarity">
    <text evidence="5">Belongs to the 4-toluene sulfonate uptake permease (TSUP) (TC 2.A.102) family.</text>
</comment>
<dbReference type="Pfam" id="PF01925">
    <property type="entry name" value="TauE"/>
    <property type="match status" value="1"/>
</dbReference>
<evidence type="ECO:0000313" key="7">
    <source>
        <dbReference type="Proteomes" id="UP000287239"/>
    </source>
</evidence>
<organism evidence="6 7">
    <name type="scientific">Vagococcus salmoninarum</name>
    <dbReference type="NCBI Taxonomy" id="2739"/>
    <lineage>
        <taxon>Bacteria</taxon>
        <taxon>Bacillati</taxon>
        <taxon>Bacillota</taxon>
        <taxon>Bacilli</taxon>
        <taxon>Lactobacillales</taxon>
        <taxon>Enterococcaceae</taxon>
        <taxon>Vagococcus</taxon>
    </lineage>
</organism>
<evidence type="ECO:0000256" key="2">
    <source>
        <dbReference type="ARBA" id="ARBA00022692"/>
    </source>
</evidence>
<dbReference type="PANTHER" id="PTHR43483">
    <property type="entry name" value="MEMBRANE TRANSPORTER PROTEIN HI_0806-RELATED"/>
    <property type="match status" value="1"/>
</dbReference>
<feature type="transmembrane region" description="Helical" evidence="5">
    <location>
        <begin position="50"/>
        <end position="70"/>
    </location>
</feature>
<name>A0A429ZJV6_9ENTE</name>
<gene>
    <name evidence="6" type="ORF">CBF35_11105</name>
</gene>
<accession>A0A429ZJV6</accession>
<dbReference type="AlphaFoldDB" id="A0A429ZJV6"/>
<comment type="subcellular location">
    <subcellularLocation>
        <location evidence="5">Cell membrane</location>
        <topology evidence="5">Multi-pass membrane protein</topology>
    </subcellularLocation>
    <subcellularLocation>
        <location evidence="1">Membrane</location>
        <topology evidence="1">Multi-pass membrane protein</topology>
    </subcellularLocation>
</comment>
<dbReference type="InterPro" id="IPR002781">
    <property type="entry name" value="TM_pro_TauE-like"/>
</dbReference>
<feature type="transmembrane region" description="Helical" evidence="5">
    <location>
        <begin position="144"/>
        <end position="171"/>
    </location>
</feature>
<dbReference type="GeneID" id="98568923"/>
<keyword evidence="4 5" id="KW-0472">Membrane</keyword>
<feature type="transmembrane region" description="Helical" evidence="5">
    <location>
        <begin position="183"/>
        <end position="207"/>
    </location>
</feature>
<evidence type="ECO:0000313" key="6">
    <source>
        <dbReference type="EMBL" id="RST93995.1"/>
    </source>
</evidence>
<dbReference type="RefSeq" id="WP_126781141.1">
    <property type="nucleotide sequence ID" value="NZ_NGJU01000017.1"/>
</dbReference>
<sequence length="274" mass="29509">MTTYILGVLLLGLFVGLVSGMFGLGGGGIIVPALLPLLPLIGVPSSELMFMAMGTSFATMIISTSATAYNQYRNQNIAFDRVSLFLPPLLLTVLLTSRVVTSLNQNFLKLFFSLFLIYFGYKMFRQSQRVAPGTPPELTHSKRNNIFAAIGIGLIATLGGVSGAGLIVPFFNKTGLTIKKAIGTAAFCGVFLTLFAAIGFIISGLSYDNLPPYSLGFIHLPTVAIISLLSVPMSKVGVKLMLKLSDNHLKRYFALFLIVLSLYMTFMAVKSLIG</sequence>
<dbReference type="GO" id="GO:0005886">
    <property type="term" value="C:plasma membrane"/>
    <property type="evidence" value="ECO:0007669"/>
    <property type="project" value="UniProtKB-SubCell"/>
</dbReference>
<keyword evidence="5" id="KW-1003">Cell membrane</keyword>
<keyword evidence="3 5" id="KW-1133">Transmembrane helix</keyword>